<dbReference type="AlphaFoldDB" id="R0IR64"/>
<evidence type="ECO:0000313" key="3">
    <source>
        <dbReference type="Proteomes" id="UP000016935"/>
    </source>
</evidence>
<feature type="coiled-coil region" evidence="1">
    <location>
        <begin position="72"/>
        <end position="106"/>
    </location>
</feature>
<reference evidence="2 3" key="1">
    <citation type="journal article" date="2012" name="PLoS Pathog.">
        <title>Diverse lifestyles and strategies of plant pathogenesis encoded in the genomes of eighteen Dothideomycetes fungi.</title>
        <authorList>
            <person name="Ohm R.A."/>
            <person name="Feau N."/>
            <person name="Henrissat B."/>
            <person name="Schoch C.L."/>
            <person name="Horwitz B.A."/>
            <person name="Barry K.W."/>
            <person name="Condon B.J."/>
            <person name="Copeland A.C."/>
            <person name="Dhillon B."/>
            <person name="Glaser F."/>
            <person name="Hesse C.N."/>
            <person name="Kosti I."/>
            <person name="LaButti K."/>
            <person name="Lindquist E.A."/>
            <person name="Lucas S."/>
            <person name="Salamov A.A."/>
            <person name="Bradshaw R.E."/>
            <person name="Ciuffetti L."/>
            <person name="Hamelin R.C."/>
            <person name="Kema G.H.J."/>
            <person name="Lawrence C."/>
            <person name="Scott J.A."/>
            <person name="Spatafora J.W."/>
            <person name="Turgeon B.G."/>
            <person name="de Wit P.J.G.M."/>
            <person name="Zhong S."/>
            <person name="Goodwin S.B."/>
            <person name="Grigoriev I.V."/>
        </authorList>
    </citation>
    <scope>NUCLEOTIDE SEQUENCE [LARGE SCALE GENOMIC DNA]</scope>
    <source>
        <strain evidence="3">28A</strain>
    </source>
</reference>
<keyword evidence="1" id="KW-0175">Coiled coil</keyword>
<dbReference type="EMBL" id="KB908592">
    <property type="protein sequence ID" value="EOA87146.1"/>
    <property type="molecule type" value="Genomic_DNA"/>
</dbReference>
<name>R0IR64_EXST2</name>
<dbReference type="RefSeq" id="XP_008025629.1">
    <property type="nucleotide sequence ID" value="XM_008027438.1"/>
</dbReference>
<dbReference type="HOGENOM" id="CLU_1679034_0_0_1"/>
<evidence type="ECO:0000313" key="2">
    <source>
        <dbReference type="EMBL" id="EOA87146.1"/>
    </source>
</evidence>
<evidence type="ECO:0000256" key="1">
    <source>
        <dbReference type="SAM" id="Coils"/>
    </source>
</evidence>
<dbReference type="Proteomes" id="UP000016935">
    <property type="component" value="Unassembled WGS sequence"/>
</dbReference>
<dbReference type="OrthoDB" id="3873085at2759"/>
<organism evidence="2 3">
    <name type="scientific">Exserohilum turcicum (strain 28A)</name>
    <name type="common">Northern leaf blight fungus</name>
    <name type="synonym">Setosphaeria turcica</name>
    <dbReference type="NCBI Taxonomy" id="671987"/>
    <lineage>
        <taxon>Eukaryota</taxon>
        <taxon>Fungi</taxon>
        <taxon>Dikarya</taxon>
        <taxon>Ascomycota</taxon>
        <taxon>Pezizomycotina</taxon>
        <taxon>Dothideomycetes</taxon>
        <taxon>Pleosporomycetidae</taxon>
        <taxon>Pleosporales</taxon>
        <taxon>Pleosporineae</taxon>
        <taxon>Pleosporaceae</taxon>
        <taxon>Exserohilum</taxon>
    </lineage>
</organism>
<reference evidence="2 3" key="2">
    <citation type="journal article" date="2013" name="PLoS Genet.">
        <title>Comparative genome structure, secondary metabolite, and effector coding capacity across Cochliobolus pathogens.</title>
        <authorList>
            <person name="Condon B.J."/>
            <person name="Leng Y."/>
            <person name="Wu D."/>
            <person name="Bushley K.E."/>
            <person name="Ohm R.A."/>
            <person name="Otillar R."/>
            <person name="Martin J."/>
            <person name="Schackwitz W."/>
            <person name="Grimwood J."/>
            <person name="MohdZainudin N."/>
            <person name="Xue C."/>
            <person name="Wang R."/>
            <person name="Manning V.A."/>
            <person name="Dhillon B."/>
            <person name="Tu Z.J."/>
            <person name="Steffenson B.J."/>
            <person name="Salamov A."/>
            <person name="Sun H."/>
            <person name="Lowry S."/>
            <person name="LaButti K."/>
            <person name="Han J."/>
            <person name="Copeland A."/>
            <person name="Lindquist E."/>
            <person name="Barry K."/>
            <person name="Schmutz J."/>
            <person name="Baker S.E."/>
            <person name="Ciuffetti L.M."/>
            <person name="Grigoriev I.V."/>
            <person name="Zhong S."/>
            <person name="Turgeon B.G."/>
        </authorList>
    </citation>
    <scope>NUCLEOTIDE SEQUENCE [LARGE SCALE GENOMIC DNA]</scope>
    <source>
        <strain evidence="3">28A</strain>
    </source>
</reference>
<protein>
    <recommendedName>
        <fullName evidence="4">Zn(2)-C6 fungal-type domain-containing protein</fullName>
    </recommendedName>
</protein>
<proteinExistence type="predicted"/>
<accession>R0IR64</accession>
<gene>
    <name evidence="2" type="ORF">SETTUDRAFT_163168</name>
</gene>
<sequence>MSAPRSKEHLRLALEIRRNGLPAPVPCDYCFANNRQCVAMPEVDGKRLKCSECTRLGHLCVNMSWVSLDKTREEYQKKVDEDEQLLAQVISRLMRNKRILKQAEERAAKKTMCLANSLRAGGDDVDAQESLDCPAADALVGFSPVMWSTLGSLDALASPSNPGDAPVFSL</sequence>
<evidence type="ECO:0008006" key="4">
    <source>
        <dbReference type="Google" id="ProtNLM"/>
    </source>
</evidence>
<keyword evidence="3" id="KW-1185">Reference proteome</keyword>
<dbReference type="GeneID" id="19398676"/>